<organism evidence="2 3">
    <name type="scientific">Phytomonospora endophytica</name>
    <dbReference type="NCBI Taxonomy" id="714109"/>
    <lineage>
        <taxon>Bacteria</taxon>
        <taxon>Bacillati</taxon>
        <taxon>Actinomycetota</taxon>
        <taxon>Actinomycetes</taxon>
        <taxon>Micromonosporales</taxon>
        <taxon>Micromonosporaceae</taxon>
        <taxon>Phytomonospora</taxon>
    </lineage>
</organism>
<dbReference type="AlphaFoldDB" id="A0A841FFW9"/>
<dbReference type="EMBL" id="JACHGT010000003">
    <property type="protein sequence ID" value="MBB6033893.1"/>
    <property type="molecule type" value="Genomic_DNA"/>
</dbReference>
<dbReference type="InterPro" id="IPR042226">
    <property type="entry name" value="eFR1_2_sf"/>
</dbReference>
<evidence type="ECO:0000313" key="2">
    <source>
        <dbReference type="EMBL" id="MBB6033893.1"/>
    </source>
</evidence>
<name>A0A841FFW9_9ACTN</name>
<sequence length="236" mass="25521">MSNSRPATGGGRMISVPPERLVRWLNGFIGRHGPSAIEQSLDGITLTAADGAVAACALPLGERFEDEIEPEALVETFVERASAEHLVAVLVVRKGAFAMGVFRGAKLLASKVDTTYVQGRTAAGGWSQQRYARRREKQAKQALKKATDAAARVLMPYLGEIECVVAAGDRRTVADALADKRLEALRHKMVPLVMDVGEPRLATLKDTPRQFRAVQIHLTEPEPGPEADGESEELAD</sequence>
<dbReference type="Gene3D" id="3.30.420.60">
    <property type="entry name" value="eRF1 domain 2"/>
    <property type="match status" value="1"/>
</dbReference>
<dbReference type="InterPro" id="IPR040783">
    <property type="entry name" value="VLRF1"/>
</dbReference>
<evidence type="ECO:0000259" key="1">
    <source>
        <dbReference type="Pfam" id="PF18859"/>
    </source>
</evidence>
<dbReference type="SUPFAM" id="SSF53137">
    <property type="entry name" value="Translational machinery components"/>
    <property type="match status" value="1"/>
</dbReference>
<proteinExistence type="predicted"/>
<dbReference type="RefSeq" id="WP_239121957.1">
    <property type="nucleotide sequence ID" value="NZ_BONT01000013.1"/>
</dbReference>
<evidence type="ECO:0000313" key="3">
    <source>
        <dbReference type="Proteomes" id="UP000548476"/>
    </source>
</evidence>
<reference evidence="2 3" key="1">
    <citation type="submission" date="2020-08" db="EMBL/GenBank/DDBJ databases">
        <title>Genomic Encyclopedia of Type Strains, Phase IV (KMG-IV): sequencing the most valuable type-strain genomes for metagenomic binning, comparative biology and taxonomic classification.</title>
        <authorList>
            <person name="Goeker M."/>
        </authorList>
    </citation>
    <scope>NUCLEOTIDE SEQUENCE [LARGE SCALE GENOMIC DNA]</scope>
    <source>
        <strain evidence="2 3">YIM 65646</strain>
    </source>
</reference>
<feature type="domain" description="Actinobacteria/chloroflexi VLRF1 release factor" evidence="1">
    <location>
        <begin position="87"/>
        <end position="217"/>
    </location>
</feature>
<accession>A0A841FFW9</accession>
<dbReference type="Pfam" id="PF18859">
    <property type="entry name" value="acVLRF1"/>
    <property type="match status" value="1"/>
</dbReference>
<protein>
    <recommendedName>
        <fullName evidence="1">Actinobacteria/chloroflexi VLRF1 release factor domain-containing protein</fullName>
    </recommendedName>
</protein>
<comment type="caution">
    <text evidence="2">The sequence shown here is derived from an EMBL/GenBank/DDBJ whole genome shotgun (WGS) entry which is preliminary data.</text>
</comment>
<dbReference type="Proteomes" id="UP000548476">
    <property type="component" value="Unassembled WGS sequence"/>
</dbReference>
<gene>
    <name evidence="2" type="ORF">HNR73_001743</name>
</gene>
<keyword evidence="3" id="KW-1185">Reference proteome</keyword>
<dbReference type="NCBIfam" id="NF041024">
    <property type="entry name" value="acVLRF1_NCBI"/>
    <property type="match status" value="1"/>
</dbReference>